<dbReference type="InParanoid" id="G0NX08"/>
<reference evidence="4" key="1">
    <citation type="submission" date="2011-07" db="EMBL/GenBank/DDBJ databases">
        <authorList>
            <consortium name="Caenorhabditis brenneri Sequencing and Analysis Consortium"/>
            <person name="Wilson R.K."/>
        </authorList>
    </citation>
    <scope>NUCLEOTIDE SEQUENCE [LARGE SCALE GENOMIC DNA]</scope>
    <source>
        <strain evidence="4">PB2801</strain>
    </source>
</reference>
<sequence>MILLVIFAIFLLISLAMASEIQCADRVSQSLQFCNNLSRFLRETRKTLVDEGVLVPQAVASGANGLGTAHQEAPPIAAQAAPATVDYGTFPSTTSHHPKTPVRSFPSPPQSKEEKWADAVEFTASEMNDNPYCKYFPQCFFNPDGPKNTLPQIVNPVPFPSKYIIFDCDDVHDLNKLMPKKIIELDKTTLGYFLQRNFEIQGLRDNSTGENFERYKRLIEEESRRGRREIDDYAAGFSSDGNARRLHNQKVREQCKKHREESGNACS</sequence>
<dbReference type="HOGENOM" id="CLU_1042897_0_0_1"/>
<proteinExistence type="predicted"/>
<dbReference type="AlphaFoldDB" id="G0NX08"/>
<evidence type="ECO:0000313" key="4">
    <source>
        <dbReference type="Proteomes" id="UP000008068"/>
    </source>
</evidence>
<evidence type="ECO:0000256" key="2">
    <source>
        <dbReference type="SAM" id="SignalP"/>
    </source>
</evidence>
<dbReference type="EMBL" id="GL379968">
    <property type="protein sequence ID" value="EGT39337.1"/>
    <property type="molecule type" value="Genomic_DNA"/>
</dbReference>
<dbReference type="Proteomes" id="UP000008068">
    <property type="component" value="Unassembled WGS sequence"/>
</dbReference>
<evidence type="ECO:0000313" key="3">
    <source>
        <dbReference type="EMBL" id="EGT39337.1"/>
    </source>
</evidence>
<feature type="compositionally biased region" description="Basic and acidic residues" evidence="1">
    <location>
        <begin position="250"/>
        <end position="267"/>
    </location>
</feature>
<name>G0NX08_CAEBE</name>
<accession>G0NX08</accession>
<feature type="chain" id="PRO_5003405609" evidence="2">
    <location>
        <begin position="19"/>
        <end position="267"/>
    </location>
</feature>
<gene>
    <name evidence="3" type="ORF">CAEBREN_23915</name>
</gene>
<keyword evidence="4" id="KW-1185">Reference proteome</keyword>
<evidence type="ECO:0000256" key="1">
    <source>
        <dbReference type="SAM" id="MobiDB-lite"/>
    </source>
</evidence>
<keyword evidence="2" id="KW-0732">Signal</keyword>
<feature type="region of interest" description="Disordered" evidence="1">
    <location>
        <begin position="230"/>
        <end position="267"/>
    </location>
</feature>
<feature type="region of interest" description="Disordered" evidence="1">
    <location>
        <begin position="91"/>
        <end position="113"/>
    </location>
</feature>
<protein>
    <submittedName>
        <fullName evidence="3">Uncharacterized protein</fullName>
    </submittedName>
</protein>
<organism evidence="4">
    <name type="scientific">Caenorhabditis brenneri</name>
    <name type="common">Nematode worm</name>
    <dbReference type="NCBI Taxonomy" id="135651"/>
    <lineage>
        <taxon>Eukaryota</taxon>
        <taxon>Metazoa</taxon>
        <taxon>Ecdysozoa</taxon>
        <taxon>Nematoda</taxon>
        <taxon>Chromadorea</taxon>
        <taxon>Rhabditida</taxon>
        <taxon>Rhabditina</taxon>
        <taxon>Rhabditomorpha</taxon>
        <taxon>Rhabditoidea</taxon>
        <taxon>Rhabditidae</taxon>
        <taxon>Peloderinae</taxon>
        <taxon>Caenorhabditis</taxon>
    </lineage>
</organism>
<feature type="signal peptide" evidence="2">
    <location>
        <begin position="1"/>
        <end position="18"/>
    </location>
</feature>